<organism evidence="8 9">
    <name type="scientific">Marnyiella aurantia</name>
    <dbReference type="NCBI Taxonomy" id="2758037"/>
    <lineage>
        <taxon>Bacteria</taxon>
        <taxon>Pseudomonadati</taxon>
        <taxon>Bacteroidota</taxon>
        <taxon>Flavobacteriia</taxon>
        <taxon>Flavobacteriales</taxon>
        <taxon>Weeksellaceae</taxon>
        <taxon>Marnyiella</taxon>
    </lineage>
</organism>
<keyword evidence="4" id="KW-0067">ATP-binding</keyword>
<reference evidence="8 9" key="1">
    <citation type="submission" date="2020-07" db="EMBL/GenBank/DDBJ databases">
        <title>Chryseobacterium sp.cx-624.</title>
        <authorList>
            <person name="Yang C."/>
        </authorList>
    </citation>
    <scope>NUCLEOTIDE SEQUENCE [LARGE SCALE GENOMIC DNA]</scope>
    <source>
        <strain evidence="9">cx-624</strain>
        <strain evidence="8">Cx-624</strain>
    </source>
</reference>
<dbReference type="Pfam" id="PF13087">
    <property type="entry name" value="AAA_12"/>
    <property type="match status" value="1"/>
</dbReference>
<evidence type="ECO:0000256" key="2">
    <source>
        <dbReference type="ARBA" id="ARBA00022801"/>
    </source>
</evidence>
<keyword evidence="10" id="KW-1185">Reference proteome</keyword>
<keyword evidence="3" id="KW-0347">Helicase</keyword>
<dbReference type="Pfam" id="PF25794">
    <property type="entry name" value="SACS"/>
    <property type="match status" value="1"/>
</dbReference>
<evidence type="ECO:0000313" key="9">
    <source>
        <dbReference type="Proteomes" id="UP000515349"/>
    </source>
</evidence>
<dbReference type="SUPFAM" id="SSF52540">
    <property type="entry name" value="P-loop containing nucleoside triphosphate hydrolases"/>
    <property type="match status" value="1"/>
</dbReference>
<keyword evidence="1" id="KW-0547">Nucleotide-binding</keyword>
<dbReference type="EMBL" id="CP059472">
    <property type="protein sequence ID" value="QMS98703.1"/>
    <property type="molecule type" value="Genomic_DNA"/>
</dbReference>
<dbReference type="InterPro" id="IPR036890">
    <property type="entry name" value="HATPase_C_sf"/>
</dbReference>
<dbReference type="InterPro" id="IPR047187">
    <property type="entry name" value="SF1_C_Upf1"/>
</dbReference>
<dbReference type="GO" id="GO:0005524">
    <property type="term" value="F:ATP binding"/>
    <property type="evidence" value="ECO:0007669"/>
    <property type="project" value="UniProtKB-KW"/>
</dbReference>
<evidence type="ECO:0000313" key="10">
    <source>
        <dbReference type="Proteomes" id="UP000539710"/>
    </source>
</evidence>
<dbReference type="Gene3D" id="3.40.50.300">
    <property type="entry name" value="P-loop containing nucleotide triphosphate hydrolases"/>
    <property type="match status" value="2"/>
</dbReference>
<reference evidence="7" key="3">
    <citation type="submission" date="2020-07" db="EMBL/GenBank/DDBJ databases">
        <authorList>
            <person name="Yang C."/>
        </authorList>
    </citation>
    <scope>NUCLEOTIDE SEQUENCE</scope>
    <source>
        <strain evidence="7">Cx-624</strain>
    </source>
</reference>
<dbReference type="InterPro" id="IPR058210">
    <property type="entry name" value="SACS/Nov_dom"/>
</dbReference>
<accession>A0A7D7QFB5</accession>
<name>A0A7D7QFB5_9FLAO</name>
<evidence type="ECO:0000259" key="5">
    <source>
        <dbReference type="Pfam" id="PF13087"/>
    </source>
</evidence>
<proteinExistence type="predicted"/>
<keyword evidence="2" id="KW-0378">Hydrolase</keyword>
<dbReference type="Gene3D" id="3.30.565.10">
    <property type="entry name" value="Histidine kinase-like ATPase, C-terminal domain"/>
    <property type="match status" value="1"/>
</dbReference>
<dbReference type="GO" id="GO:0016787">
    <property type="term" value="F:hydrolase activity"/>
    <property type="evidence" value="ECO:0007669"/>
    <property type="project" value="UniProtKB-KW"/>
</dbReference>
<evidence type="ECO:0000256" key="3">
    <source>
        <dbReference type="ARBA" id="ARBA00022806"/>
    </source>
</evidence>
<dbReference type="PANTHER" id="PTHR43788">
    <property type="entry name" value="DNA2/NAM7 HELICASE FAMILY MEMBER"/>
    <property type="match status" value="1"/>
</dbReference>
<dbReference type="EMBL" id="JACEUX010000001">
    <property type="protein sequence ID" value="MBA5245898.1"/>
    <property type="molecule type" value="Genomic_DNA"/>
</dbReference>
<feature type="domain" description="Sacsin/Nov" evidence="6">
    <location>
        <begin position="62"/>
        <end position="148"/>
    </location>
</feature>
<dbReference type="PANTHER" id="PTHR43788:SF8">
    <property type="entry name" value="DNA-BINDING PROTEIN SMUBP-2"/>
    <property type="match status" value="1"/>
</dbReference>
<dbReference type="RefSeq" id="WP_181886011.1">
    <property type="nucleotide sequence ID" value="NZ_CP059472.1"/>
</dbReference>
<dbReference type="InterPro" id="IPR041679">
    <property type="entry name" value="DNA2/NAM7-like_C"/>
</dbReference>
<dbReference type="Proteomes" id="UP000539710">
    <property type="component" value="Unassembled WGS sequence"/>
</dbReference>
<dbReference type="CDD" id="cd18808">
    <property type="entry name" value="SF1_C_Upf1"/>
    <property type="match status" value="1"/>
</dbReference>
<dbReference type="InterPro" id="IPR050534">
    <property type="entry name" value="Coronavir_polyprotein_1ab"/>
</dbReference>
<dbReference type="Proteomes" id="UP000515349">
    <property type="component" value="Chromosome"/>
</dbReference>
<dbReference type="SUPFAM" id="SSF55874">
    <property type="entry name" value="ATPase domain of HSP90 chaperone/DNA topoisomerase II/histidine kinase"/>
    <property type="match status" value="1"/>
</dbReference>
<evidence type="ECO:0000313" key="8">
    <source>
        <dbReference type="EMBL" id="QMS98703.1"/>
    </source>
</evidence>
<evidence type="ECO:0000256" key="4">
    <source>
        <dbReference type="ARBA" id="ARBA00022840"/>
    </source>
</evidence>
<dbReference type="KEGG" id="cbau:H1R16_01445"/>
<evidence type="ECO:0000256" key="1">
    <source>
        <dbReference type="ARBA" id="ARBA00022741"/>
    </source>
</evidence>
<evidence type="ECO:0000259" key="6">
    <source>
        <dbReference type="Pfam" id="PF25794"/>
    </source>
</evidence>
<reference evidence="10" key="2">
    <citation type="submission" date="2020-07" db="EMBL/GenBank/DDBJ databases">
        <title>Flavobacterium sp. xlx-214.</title>
        <authorList>
            <person name="Yang C."/>
        </authorList>
    </citation>
    <scope>NUCLEOTIDE SEQUENCE [LARGE SCALE GENOMIC DNA]</scope>
    <source>
        <strain evidence="10">CX-624</strain>
    </source>
</reference>
<dbReference type="InterPro" id="IPR027417">
    <property type="entry name" value="P-loop_NTPase"/>
</dbReference>
<feature type="domain" description="DNA2/NAM7 helicase-like C-terminal" evidence="5">
    <location>
        <begin position="2025"/>
        <end position="2213"/>
    </location>
</feature>
<gene>
    <name evidence="8" type="ORF">H1R16_01445</name>
    <name evidence="7" type="ORF">H2507_01825</name>
</gene>
<dbReference type="GO" id="GO:0043139">
    <property type="term" value="F:5'-3' DNA helicase activity"/>
    <property type="evidence" value="ECO:0007669"/>
    <property type="project" value="TreeGrafter"/>
</dbReference>
<evidence type="ECO:0000313" key="7">
    <source>
        <dbReference type="EMBL" id="MBA5245898.1"/>
    </source>
</evidence>
<sequence length="2295" mass="268153">MKIIDIKDYRRYYKSIRPVADELDEDFVGNYYVDKNGSKKYGWFTMYYGDRDGFSTPREGVENFLKSFLEMARDTQAVYEFLQNAVDAGSSHFTMVWEKDEVDGNYYLLVANNGSMFSVENVRSILNVGSSTKSSDNDTIGQFGIGFKLAHRLVGKDNGLEELIGEQSGPVLFSWKNYEIQNIIDNDPIETVEAFKNYYNVENIDLQINDPWLFKILVACFPCAPHNADRSELPRSVQGDLSTTSPFSEEEFSTFARWLKKHQNILSEKQYKEGSIFFIKLGKGKHTHLGQNNLREGIKFSLAVLKETENDEEKKRKKILNTVKINNEDEITFPELEYINLVVSKELDQDEFSYAKFGINKYSDLTKEQQNKFSENADIEILFGFRPYDSIGNYFKGAPNFYLYFPLSEEVHNFNFILHCNAFYQGASRTFLHEGTKNEGGINERLFEVIIEKIDDTLSRLSKSDNAADSKKFLHFYAALLTSGRSFTNTRRWIDRPFVDKLDSLLLKYIPVKKNNRDEGYMVIDRPDDVFIKKTNLDVDFNNIDGDKYWFYWDNENYEDICIKASQKLALKDFTIYNLLTVSKVEYQRINSWLDNNDEKTKTFLREVALLSDDEIKSDLLKSNLFNIDLLHFSDKSFMSLNEFEDRESEGYFLIYKNLKEIRHLLERSNLKISVANIDEFRFERFFNYKQKKDSQLRGHTDLTRFFSRHIADEFLIRLNEEEKFQIFTAFRKFQDDNITTRIKELKLLSDNTGKPKKFKNILASTDYQWLEPYMVQKDKYFDEYRQFLITSKEDIYQNIIYTYWKKIFNGLASNNMLTDAISKDIADLYSLSKWEEKEQSSLVEVKCIKYKNEIIEAEPVLYNSAFLKFAAEKYTEYQDILLKYFDTYLPDIENLKFVTAGSFNLEDQEIPTRLNKENLSEEEIKIVLAFFKILELSFFDVNTISKERDSFTISSRNSLHQFFVSHPLILEAVNKSNLKNSFVLLPSEFVDFSNDVAYNEQKIAGHIISNFTDSGLRRNDLFSVLKFASLSSKKTFLESIPHIIIHIDGIESDLMNDYVAVLGDLFSGNYSDEELDKISAKIKLKHGDEEISLKYVDSVTSTVIIKDLNNNDIALSKSNILGIDSDIWFQRISDFHRKTATEGIISAKSSEKLFKITSESNNEMLKEVFCKSIPSYRIENSHQLAFLLFSKVFTTKEITQFYIFNANNEWQKLSGQYYFHGDQNAKFIEPQFILHEKFSELVELLHLSTSSILNYGPQKEDSISTTFLLTNGADPNVLIKDLSYTYKFADKISESEMERIEYLYTGWRELPLNLRKSFTENFYFDNWKQFLGNVAPMFYAYSGCTFNDDLFPAAYNKWLKDNDDKIALLRAIGLSEEESSLSELKHFFKSKKTDEFDISRLKDIHPDLLMKFLKNLFFTHCAYSYNHLSLVTQKSKIDCLCEILRIVHNQDYTYIYSLVYASRDTLKLDFAQNHVLKIANKDFIIDDLNIYASDELFEEDRIVYPKLSQLNYKSSEEVYLHDSISKEIECQEEDKIITEKWRPAEAVSVKYCDKITVNYDIPIFPKWLGFATRNIDDYYVNIINHSDYGFISFTVYIDKNYTLDYVIEQLKKEAKYGDIIPDLEELSKIKKDFITNIVHSLSQINLNNLEDDNIVQLKKFIEQQGVKEERQQLIASLNNNEEGLVRYSYLWFYTYLKLLGTFNEKSSNRPLRKISFNAIETTGKDKFYLLSGNSSYLSDSIDDVDKPSFKMVFKDGTKEILNLVSISKQHQNLIIQTSEKLSEEKFRNVFQLEIEYAPITDLLEKLTIAFEKLKHWEDIKEVLPSLEYVYGPPGTGKTHNICQRIISENKENASATFFIMTPTNKAADVIAERLLKNGFTSFLRLSGQTSLNLPEEYYTNKLFEDDLDDNKVLISTIHRLPYYDLFDGESNERLHNFKNHWDYIVVDEASMVNLPYLVFALLKLSESNPQAKILVAGDPMQIPPVPEVNDSILDELDIVEENIYKMMGLKSFDKNKQNEEVRQIDKVTYLDIQYRSIPEIGNLFNHYSYGGNINNERLTDSQKKIPEQWKKILRDTFNLVNIPVNQNNDLYKVNRLIYSSYHLYSCILTCEILKFLDDHREDDKVWTIGIITPYKAQAILINRLKENFNLSKNLKITADTVHGFQGDQCEIVFFVVNPNNYYYTGHEKSLLTKQYIYNVAISRAEDYLVMIAPFEDITQNTHLNSLMEIHENENRREAICLTCDAVEKLLFKNVNFIEKNSYVTTHDDINVFNNTTWKYYIKKASTAIDFQLNF</sequence>
<dbReference type="Pfam" id="PF13245">
    <property type="entry name" value="AAA_19"/>
    <property type="match status" value="1"/>
</dbReference>
<dbReference type="NCBIfam" id="NF047352">
    <property type="entry name" value="P_loop_sacsin"/>
    <property type="match status" value="1"/>
</dbReference>
<protein>
    <submittedName>
        <fullName evidence="8">AAA family ATPase</fullName>
    </submittedName>
</protein>